<evidence type="ECO:0000313" key="2">
    <source>
        <dbReference type="EMBL" id="KAA6358990.1"/>
    </source>
</evidence>
<accession>A0A5J4TME5</accession>
<evidence type="ECO:0000256" key="1">
    <source>
        <dbReference type="SAM" id="MobiDB-lite"/>
    </source>
</evidence>
<feature type="compositionally biased region" description="Low complexity" evidence="1">
    <location>
        <begin position="230"/>
        <end position="239"/>
    </location>
</feature>
<dbReference type="EMBL" id="SNRW01029066">
    <property type="protein sequence ID" value="KAA6358990.1"/>
    <property type="molecule type" value="Genomic_DNA"/>
</dbReference>
<reference evidence="2 3" key="1">
    <citation type="submission" date="2019-03" db="EMBL/GenBank/DDBJ databases">
        <title>Single cell metagenomics reveals metabolic interactions within the superorganism composed of flagellate Streblomastix strix and complex community of Bacteroidetes bacteria on its surface.</title>
        <authorList>
            <person name="Treitli S.C."/>
            <person name="Kolisko M."/>
            <person name="Husnik F."/>
            <person name="Keeling P."/>
            <person name="Hampl V."/>
        </authorList>
    </citation>
    <scope>NUCLEOTIDE SEQUENCE [LARGE SCALE GENOMIC DNA]</scope>
    <source>
        <strain evidence="2">ST1C</strain>
    </source>
</reference>
<feature type="region of interest" description="Disordered" evidence="1">
    <location>
        <begin position="1"/>
        <end position="29"/>
    </location>
</feature>
<feature type="compositionally biased region" description="Polar residues" evidence="1">
    <location>
        <begin position="276"/>
        <end position="293"/>
    </location>
</feature>
<sequence>MALIQDNANDVIYPPEDGTGDPIDIQGDPQSEQEATFGIKDISWMDYKDKKYGMLTSNDRRIFTGVGGRQNKAFPMEIKIEGVPIIDEPGADIDKEIIIDQPDQPSGSAVPIWVTVLIIISVLSLLSCLILNALCCLLCPCCLCFKCLNNNEKRIAKISDDFEKMKIEHQKNLREIQLRTDQYDGFNNNQARISNIDKLIKDEKNLFSHTSYHGFITLETEINQDSTKGYNPNPNYSSSHNKSLDNHQTVLVPYEQNGSILRKSTANSRDVGMTQFAKQSQQEGSNHSQSSLFNRPEGKLGPTQSSTGDGQILLSYTKNLKNRLDIIEKQNEIQQYTNCQLTRKNISDFMECPKIEKGTLNEKIADFFSQAKPTTIDFSALPFDDPQLYGINWGASGPPVTIGLGVKGVQKAPKEILALQQRQERLLSKSSTNYSTPVARKSS</sequence>
<feature type="region of interest" description="Disordered" evidence="1">
    <location>
        <begin position="276"/>
        <end position="310"/>
    </location>
</feature>
<comment type="caution">
    <text evidence="2">The sequence shown here is derived from an EMBL/GenBank/DDBJ whole genome shotgun (WGS) entry which is preliminary data.</text>
</comment>
<evidence type="ECO:0000313" key="3">
    <source>
        <dbReference type="Proteomes" id="UP000324800"/>
    </source>
</evidence>
<dbReference type="Proteomes" id="UP000324800">
    <property type="component" value="Unassembled WGS sequence"/>
</dbReference>
<feature type="non-terminal residue" evidence="2">
    <location>
        <position position="443"/>
    </location>
</feature>
<organism evidence="2 3">
    <name type="scientific">Streblomastix strix</name>
    <dbReference type="NCBI Taxonomy" id="222440"/>
    <lineage>
        <taxon>Eukaryota</taxon>
        <taxon>Metamonada</taxon>
        <taxon>Preaxostyla</taxon>
        <taxon>Oxymonadida</taxon>
        <taxon>Streblomastigidae</taxon>
        <taxon>Streblomastix</taxon>
    </lineage>
</organism>
<proteinExistence type="predicted"/>
<gene>
    <name evidence="2" type="ORF">EZS28_045483</name>
</gene>
<feature type="region of interest" description="Disordered" evidence="1">
    <location>
        <begin position="224"/>
        <end position="243"/>
    </location>
</feature>
<protein>
    <submittedName>
        <fullName evidence="2">Uncharacterized protein</fullName>
    </submittedName>
</protein>
<dbReference type="AlphaFoldDB" id="A0A5J4TME5"/>
<name>A0A5J4TME5_9EUKA</name>